<comment type="caution">
    <text evidence="1">The sequence shown here is derived from an EMBL/GenBank/DDBJ whole genome shotgun (WGS) entry which is preliminary data.</text>
</comment>
<gene>
    <name evidence="1" type="ORF">B0681_00550</name>
</gene>
<proteinExistence type="predicted"/>
<dbReference type="RefSeq" id="WP_078316804.1">
    <property type="nucleotide sequence ID" value="NZ_MUYV01000001.1"/>
</dbReference>
<dbReference type="Proteomes" id="UP000190683">
    <property type="component" value="Unassembled WGS sequence"/>
</dbReference>
<keyword evidence="2" id="KW-1185">Reference proteome</keyword>
<dbReference type="AlphaFoldDB" id="A0A1T0CVR5"/>
<evidence type="ECO:0000313" key="1">
    <source>
        <dbReference type="EMBL" id="OOS26417.1"/>
    </source>
</evidence>
<accession>A0A1T0CVR5</accession>
<reference evidence="1 2" key="1">
    <citation type="submission" date="2017-02" db="EMBL/GenBank/DDBJ databases">
        <title>Draft genome sequence of Moraxella porci CCUG 54912T type strain.</title>
        <authorList>
            <person name="Salva-Serra F."/>
            <person name="Engstrom-Jakobsson H."/>
            <person name="Thorell K."/>
            <person name="Jaen-Luchoro D."/>
            <person name="Gonzales-Siles L."/>
            <person name="Karlsson R."/>
            <person name="Yazdan S."/>
            <person name="Boulund F."/>
            <person name="Johnning A."/>
            <person name="Engstrand L."/>
            <person name="Kristiansson E."/>
            <person name="Moore E."/>
        </authorList>
    </citation>
    <scope>NUCLEOTIDE SEQUENCE [LARGE SCALE GENOMIC DNA]</scope>
    <source>
        <strain evidence="1 2">CCUG 54912</strain>
    </source>
</reference>
<protein>
    <submittedName>
        <fullName evidence="1">Uncharacterized protein</fullName>
    </submittedName>
</protein>
<sequence>MENFQNGFASVIAALIRMHFKSIIAVLQVLNTKFCTKIAKFCSFMLKTHTNFKNNAKTPQTISTFITSGATISK</sequence>
<evidence type="ECO:0000313" key="2">
    <source>
        <dbReference type="Proteomes" id="UP000190683"/>
    </source>
</evidence>
<dbReference type="EMBL" id="MUYV01000001">
    <property type="protein sequence ID" value="OOS26417.1"/>
    <property type="molecule type" value="Genomic_DNA"/>
</dbReference>
<organism evidence="1 2">
    <name type="scientific">Moraxella porci DSM 25326</name>
    <dbReference type="NCBI Taxonomy" id="573983"/>
    <lineage>
        <taxon>Bacteria</taxon>
        <taxon>Pseudomonadati</taxon>
        <taxon>Pseudomonadota</taxon>
        <taxon>Gammaproteobacteria</taxon>
        <taxon>Moraxellales</taxon>
        <taxon>Moraxellaceae</taxon>
        <taxon>Moraxella</taxon>
    </lineage>
</organism>
<name>A0A1T0CVR5_9GAMM</name>